<evidence type="ECO:0000256" key="2">
    <source>
        <dbReference type="ARBA" id="ARBA00007675"/>
    </source>
</evidence>
<dbReference type="EMBL" id="JAOPGA020001290">
    <property type="protein sequence ID" value="KAL0486974.1"/>
    <property type="molecule type" value="Genomic_DNA"/>
</dbReference>
<proteinExistence type="inferred from homology"/>
<evidence type="ECO:0000256" key="1">
    <source>
        <dbReference type="ARBA" id="ARBA00004123"/>
    </source>
</evidence>
<evidence type="ECO:0000256" key="4">
    <source>
        <dbReference type="ARBA" id="ARBA00023163"/>
    </source>
</evidence>
<keyword evidence="5" id="KW-0539">Nucleus</keyword>
<accession>A0AAW2ZE58</accession>
<evidence type="ECO:0000313" key="10">
    <source>
        <dbReference type="Proteomes" id="UP001431209"/>
    </source>
</evidence>
<dbReference type="InterPro" id="IPR015871">
    <property type="entry name" value="TFIIA_gsu_C"/>
</dbReference>
<feature type="region of interest" description="Disordered" evidence="6">
    <location>
        <begin position="111"/>
        <end position="130"/>
    </location>
</feature>
<protein>
    <submittedName>
        <fullName evidence="9">TFIIA-gamma</fullName>
    </submittedName>
</protein>
<dbReference type="InterPro" id="IPR003194">
    <property type="entry name" value="TFIIA_gsu"/>
</dbReference>
<evidence type="ECO:0000256" key="5">
    <source>
        <dbReference type="ARBA" id="ARBA00023242"/>
    </source>
</evidence>
<dbReference type="Gene3D" id="1.10.287.190">
    <property type="entry name" value="Transcription factor IIA gamma subunit, alpha-helical domain"/>
    <property type="match status" value="1"/>
</dbReference>
<dbReference type="AlphaFoldDB" id="A0AAW2ZE58"/>
<dbReference type="GO" id="GO:0006367">
    <property type="term" value="P:transcription initiation at RNA polymerase II promoter"/>
    <property type="evidence" value="ECO:0007669"/>
    <property type="project" value="InterPro"/>
</dbReference>
<evidence type="ECO:0000256" key="3">
    <source>
        <dbReference type="ARBA" id="ARBA00023015"/>
    </source>
</evidence>
<comment type="subcellular location">
    <subcellularLocation>
        <location evidence="1">Nucleus</location>
    </subcellularLocation>
</comment>
<dbReference type="InterPro" id="IPR015872">
    <property type="entry name" value="TFIIA_gsu_N"/>
</dbReference>
<reference evidence="9 10" key="1">
    <citation type="submission" date="2024-03" db="EMBL/GenBank/DDBJ databases">
        <title>The Acrasis kona genome and developmental transcriptomes reveal deep origins of eukaryotic multicellular pathways.</title>
        <authorList>
            <person name="Sheikh S."/>
            <person name="Fu C.-J."/>
            <person name="Brown M.W."/>
            <person name="Baldauf S.L."/>
        </authorList>
    </citation>
    <scope>NUCLEOTIDE SEQUENCE [LARGE SCALE GENOMIC DNA]</scope>
    <source>
        <strain evidence="9 10">ATCC MYA-3509</strain>
    </source>
</reference>
<comment type="similarity">
    <text evidence="2">Belongs to the TFIIA subunit 2 family.</text>
</comment>
<dbReference type="Gene3D" id="2.30.18.10">
    <property type="entry name" value="Transcription factor IIA (TFIIA), beta-barrel domain"/>
    <property type="match status" value="1"/>
</dbReference>
<feature type="domain" description="Transcription initiation factor IIA gamma subunit N-terminal" evidence="7">
    <location>
        <begin position="9"/>
        <end position="55"/>
    </location>
</feature>
<keyword evidence="3" id="KW-0805">Transcription regulation</keyword>
<name>A0AAW2ZE58_9EUKA</name>
<dbReference type="SUPFAM" id="SSF47396">
    <property type="entry name" value="Transcription factor IIA (TFIIA), alpha-helical domain"/>
    <property type="match status" value="1"/>
</dbReference>
<dbReference type="InterPro" id="IPR009088">
    <property type="entry name" value="TFIIA_b-brl"/>
</dbReference>
<keyword evidence="4" id="KW-0804">Transcription</keyword>
<dbReference type="GO" id="GO:0005672">
    <property type="term" value="C:transcription factor TFIIA complex"/>
    <property type="evidence" value="ECO:0007669"/>
    <property type="project" value="InterPro"/>
</dbReference>
<evidence type="ECO:0000259" key="8">
    <source>
        <dbReference type="Pfam" id="PF02751"/>
    </source>
</evidence>
<evidence type="ECO:0000259" key="7">
    <source>
        <dbReference type="Pfam" id="PF02268"/>
    </source>
</evidence>
<dbReference type="InterPro" id="IPR009083">
    <property type="entry name" value="TFIIA_a-hlx"/>
</dbReference>
<dbReference type="CDD" id="cd10014">
    <property type="entry name" value="TFIIA_gamma_C"/>
    <property type="match status" value="1"/>
</dbReference>
<keyword evidence="10" id="KW-1185">Reference proteome</keyword>
<gene>
    <name evidence="9" type="ORF">AKO1_000019</name>
</gene>
<sequence length="130" mass="14828">MTTNTDTNSYQIYRKTVLGLCLKRATDRLVAKNKISNQLKDEVLAQFDKSINEALTNQIKTKLKITGTVDHYRYIEGVYLFDVKDGSVRLPSGEVDLDRVKVIACDGRQAKVQPNDEEKKKKKPAVKRKK</sequence>
<dbReference type="Pfam" id="PF02268">
    <property type="entry name" value="TFIIA_gamma_N"/>
    <property type="match status" value="1"/>
</dbReference>
<dbReference type="Proteomes" id="UP001431209">
    <property type="component" value="Unassembled WGS sequence"/>
</dbReference>
<dbReference type="PANTHER" id="PTHR10966">
    <property type="entry name" value="TRANSCRIPTION INITIATION FACTOR IIA SUBUNIT 2"/>
    <property type="match status" value="1"/>
</dbReference>
<feature type="domain" description="Transcription initiation factor IIA gamma subunit C-terminal" evidence="8">
    <location>
        <begin position="67"/>
        <end position="107"/>
    </location>
</feature>
<dbReference type="Pfam" id="PF02751">
    <property type="entry name" value="TFIIA_gamma_C"/>
    <property type="match status" value="1"/>
</dbReference>
<dbReference type="SUPFAM" id="SSF50784">
    <property type="entry name" value="Transcription factor IIA (TFIIA), beta-barrel domain"/>
    <property type="match status" value="1"/>
</dbReference>
<organism evidence="9 10">
    <name type="scientific">Acrasis kona</name>
    <dbReference type="NCBI Taxonomy" id="1008807"/>
    <lineage>
        <taxon>Eukaryota</taxon>
        <taxon>Discoba</taxon>
        <taxon>Heterolobosea</taxon>
        <taxon>Tetramitia</taxon>
        <taxon>Eutetramitia</taxon>
        <taxon>Acrasidae</taxon>
        <taxon>Acrasis</taxon>
    </lineage>
</organism>
<evidence type="ECO:0000256" key="6">
    <source>
        <dbReference type="SAM" id="MobiDB-lite"/>
    </source>
</evidence>
<feature type="compositionally biased region" description="Basic residues" evidence="6">
    <location>
        <begin position="120"/>
        <end position="130"/>
    </location>
</feature>
<evidence type="ECO:0000313" key="9">
    <source>
        <dbReference type="EMBL" id="KAL0486974.1"/>
    </source>
</evidence>
<comment type="caution">
    <text evidence="9">The sequence shown here is derived from an EMBL/GenBank/DDBJ whole genome shotgun (WGS) entry which is preliminary data.</text>
</comment>